<evidence type="ECO:0000313" key="8">
    <source>
        <dbReference type="Proteomes" id="UP000249799"/>
    </source>
</evidence>
<comment type="similarity">
    <text evidence="1">Belongs to the Lgt family.</text>
</comment>
<keyword evidence="8" id="KW-1185">Reference proteome</keyword>
<evidence type="ECO:0000313" key="7">
    <source>
        <dbReference type="EMBL" id="AWV87943.1"/>
    </source>
</evidence>
<dbReference type="Proteomes" id="UP000249799">
    <property type="component" value="Chromosome"/>
</dbReference>
<evidence type="ECO:0000256" key="2">
    <source>
        <dbReference type="ARBA" id="ARBA00022475"/>
    </source>
</evidence>
<dbReference type="PANTHER" id="PTHR30589:SF0">
    <property type="entry name" value="PHOSPHATIDYLGLYCEROL--PROLIPOPROTEIN DIACYLGLYCERYL TRANSFERASE"/>
    <property type="match status" value="1"/>
</dbReference>
<dbReference type="GO" id="GO:0005886">
    <property type="term" value="C:plasma membrane"/>
    <property type="evidence" value="ECO:0007669"/>
    <property type="project" value="InterPro"/>
</dbReference>
<accession>A0A2Z4FG90</accession>
<dbReference type="InterPro" id="IPR001640">
    <property type="entry name" value="Lgt"/>
</dbReference>
<evidence type="ECO:0000256" key="1">
    <source>
        <dbReference type="ARBA" id="ARBA00007150"/>
    </source>
</evidence>
<keyword evidence="3" id="KW-0808">Transferase</keyword>
<keyword evidence="4" id="KW-0812">Transmembrane</keyword>
<reference evidence="7 8" key="1">
    <citation type="submission" date="2018-06" db="EMBL/GenBank/DDBJ databases">
        <title>Lujinxingia sediminis gen. nov. sp. nov., a new facultative anaerobic member of the class Deltaproteobacteria, and proposal of Lujinxingaceae fam. nov.</title>
        <authorList>
            <person name="Guo L.-Y."/>
            <person name="Li C.-M."/>
            <person name="Wang S."/>
            <person name="Du Z.-J."/>
        </authorList>
    </citation>
    <scope>NUCLEOTIDE SEQUENCE [LARGE SCALE GENOMIC DNA]</scope>
    <source>
        <strain evidence="7 8">FA350</strain>
    </source>
</reference>
<keyword evidence="6" id="KW-0472">Membrane</keyword>
<dbReference type="Pfam" id="PF01790">
    <property type="entry name" value="LGT"/>
    <property type="match status" value="1"/>
</dbReference>
<dbReference type="AlphaFoldDB" id="A0A2Z4FG90"/>
<sequence>MNILAALPYWQFGPWTLIDNVPGFNMPLQIHSFGMLVAIGLLLALTMGSRRAEQKMGFSGESFQNFGFFLIAFGWCFSHVFDVVFYQPEQLAENPWIIFQVWGSISSYGGLLGGIIAVFIWKKMHPDMDLLKWADHAAWALPFAWFFGRMGCASVHDHPGGLAPDGWPLALLFPDGTIRHDLGFYEMMWWGVIVATFVILDRKPRPKGFFLGLLFVMYAPIRFTLDFLRVWPQSAEGTIDVNGFVQFFLDILQVQAEVYTYGGDKRYFDLTPAQFVSMGIFTAGVIILSRAMKKEPVTWEKFEHPNPNGEKPKSE</sequence>
<evidence type="ECO:0000256" key="4">
    <source>
        <dbReference type="ARBA" id="ARBA00022692"/>
    </source>
</evidence>
<name>A0A2Z4FG90_9DELT</name>
<gene>
    <name evidence="7" type="ORF">DN745_00795</name>
</gene>
<evidence type="ECO:0000256" key="6">
    <source>
        <dbReference type="ARBA" id="ARBA00023136"/>
    </source>
</evidence>
<dbReference type="KEGG" id="bsed:DN745_00795"/>
<evidence type="ECO:0000256" key="3">
    <source>
        <dbReference type="ARBA" id="ARBA00022679"/>
    </source>
</evidence>
<organism evidence="7 8">
    <name type="scientific">Bradymonas sediminis</name>
    <dbReference type="NCBI Taxonomy" id="1548548"/>
    <lineage>
        <taxon>Bacteria</taxon>
        <taxon>Deltaproteobacteria</taxon>
        <taxon>Bradymonadales</taxon>
        <taxon>Bradymonadaceae</taxon>
        <taxon>Bradymonas</taxon>
    </lineage>
</organism>
<proteinExistence type="inferred from homology"/>
<keyword evidence="2" id="KW-1003">Cell membrane</keyword>
<dbReference type="RefSeq" id="WP_111331241.1">
    <property type="nucleotide sequence ID" value="NZ_CP030032.1"/>
</dbReference>
<evidence type="ECO:0000256" key="5">
    <source>
        <dbReference type="ARBA" id="ARBA00022989"/>
    </source>
</evidence>
<dbReference type="OrthoDB" id="5494223at2"/>
<keyword evidence="5" id="KW-1133">Transmembrane helix</keyword>
<dbReference type="PANTHER" id="PTHR30589">
    <property type="entry name" value="PROLIPOPROTEIN DIACYLGLYCERYL TRANSFERASE"/>
    <property type="match status" value="1"/>
</dbReference>
<dbReference type="GO" id="GO:0008961">
    <property type="term" value="F:phosphatidylglycerol-prolipoprotein diacylglyceryl transferase activity"/>
    <property type="evidence" value="ECO:0007669"/>
    <property type="project" value="InterPro"/>
</dbReference>
<dbReference type="GO" id="GO:0042158">
    <property type="term" value="P:lipoprotein biosynthetic process"/>
    <property type="evidence" value="ECO:0007669"/>
    <property type="project" value="InterPro"/>
</dbReference>
<dbReference type="EMBL" id="CP030032">
    <property type="protein sequence ID" value="AWV87943.1"/>
    <property type="molecule type" value="Genomic_DNA"/>
</dbReference>
<protein>
    <submittedName>
        <fullName evidence="7">Uncharacterized protein</fullName>
    </submittedName>
</protein>